<evidence type="ECO:0000313" key="6">
    <source>
        <dbReference type="EMBL" id="RRA97999.1"/>
    </source>
</evidence>
<dbReference type="PANTHER" id="PTHR43333">
    <property type="entry name" value="2-HACID_DH_C DOMAIN-CONTAINING PROTEIN"/>
    <property type="match status" value="1"/>
</dbReference>
<feature type="domain" description="D-isomer specific 2-hydroxyacid dehydrogenase catalytic" evidence="4">
    <location>
        <begin position="41"/>
        <end position="328"/>
    </location>
</feature>
<protein>
    <submittedName>
        <fullName evidence="6">D-2-hydroxyacid dehydrogenase</fullName>
    </submittedName>
</protein>
<organism evidence="6 7">
    <name type="scientific">Larkinella rosea</name>
    <dbReference type="NCBI Taxonomy" id="2025312"/>
    <lineage>
        <taxon>Bacteria</taxon>
        <taxon>Pseudomonadati</taxon>
        <taxon>Bacteroidota</taxon>
        <taxon>Cytophagia</taxon>
        <taxon>Cytophagales</taxon>
        <taxon>Spirosomataceae</taxon>
        <taxon>Larkinella</taxon>
    </lineage>
</organism>
<dbReference type="PANTHER" id="PTHR43333:SF1">
    <property type="entry name" value="D-ISOMER SPECIFIC 2-HYDROXYACID DEHYDROGENASE NAD-BINDING DOMAIN-CONTAINING PROTEIN"/>
    <property type="match status" value="1"/>
</dbReference>
<evidence type="ECO:0000259" key="4">
    <source>
        <dbReference type="Pfam" id="PF00389"/>
    </source>
</evidence>
<proteinExistence type="inferred from homology"/>
<dbReference type="RefSeq" id="WP_124879238.1">
    <property type="nucleotide sequence ID" value="NZ_RQJO01000016.1"/>
</dbReference>
<dbReference type="Pfam" id="PF02826">
    <property type="entry name" value="2-Hacid_dh_C"/>
    <property type="match status" value="1"/>
</dbReference>
<name>A0A3P1BAJ1_9BACT</name>
<evidence type="ECO:0000256" key="2">
    <source>
        <dbReference type="ARBA" id="ARBA00023027"/>
    </source>
</evidence>
<keyword evidence="1 3" id="KW-0560">Oxidoreductase</keyword>
<evidence type="ECO:0000259" key="5">
    <source>
        <dbReference type="Pfam" id="PF02826"/>
    </source>
</evidence>
<gene>
    <name evidence="6" type="ORF">EHT25_30480</name>
</gene>
<feature type="domain" description="D-isomer specific 2-hydroxyacid dehydrogenase NAD-binding" evidence="5">
    <location>
        <begin position="106"/>
        <end position="296"/>
    </location>
</feature>
<accession>A0A3P1BAJ1</accession>
<evidence type="ECO:0000256" key="3">
    <source>
        <dbReference type="RuleBase" id="RU003719"/>
    </source>
</evidence>
<dbReference type="OrthoDB" id="9805416at2"/>
<dbReference type="CDD" id="cd05300">
    <property type="entry name" value="2-Hacid_dh_1"/>
    <property type="match status" value="1"/>
</dbReference>
<evidence type="ECO:0000313" key="7">
    <source>
        <dbReference type="Proteomes" id="UP000271925"/>
    </source>
</evidence>
<keyword evidence="7" id="KW-1185">Reference proteome</keyword>
<reference evidence="6 7" key="1">
    <citation type="submission" date="2018-11" db="EMBL/GenBank/DDBJ databases">
        <authorList>
            <person name="Zhou Z."/>
            <person name="Wang G."/>
        </authorList>
    </citation>
    <scope>NUCLEOTIDE SEQUENCE [LARGE SCALE GENOMIC DNA]</scope>
    <source>
        <strain evidence="6 7">KCTC52004</strain>
    </source>
</reference>
<dbReference type="Pfam" id="PF00389">
    <property type="entry name" value="2-Hacid_dh"/>
    <property type="match status" value="1"/>
</dbReference>
<dbReference type="GO" id="GO:0051287">
    <property type="term" value="F:NAD binding"/>
    <property type="evidence" value="ECO:0007669"/>
    <property type="project" value="InterPro"/>
</dbReference>
<comment type="caution">
    <text evidence="6">The sequence shown here is derived from an EMBL/GenBank/DDBJ whole genome shotgun (WGS) entry which is preliminary data.</text>
</comment>
<dbReference type="GO" id="GO:0016616">
    <property type="term" value="F:oxidoreductase activity, acting on the CH-OH group of donors, NAD or NADP as acceptor"/>
    <property type="evidence" value="ECO:0007669"/>
    <property type="project" value="InterPro"/>
</dbReference>
<dbReference type="Gene3D" id="3.40.50.720">
    <property type="entry name" value="NAD(P)-binding Rossmann-like Domain"/>
    <property type="match status" value="2"/>
</dbReference>
<dbReference type="AlphaFoldDB" id="A0A3P1BAJ1"/>
<comment type="similarity">
    <text evidence="3">Belongs to the D-isomer specific 2-hydroxyacid dehydrogenase family.</text>
</comment>
<dbReference type="EMBL" id="RQJO01000016">
    <property type="protein sequence ID" value="RRA97999.1"/>
    <property type="molecule type" value="Genomic_DNA"/>
</dbReference>
<dbReference type="InterPro" id="IPR006140">
    <property type="entry name" value="D-isomer_DH_NAD-bd"/>
</dbReference>
<dbReference type="Proteomes" id="UP000271925">
    <property type="component" value="Unassembled WGS sequence"/>
</dbReference>
<keyword evidence="2" id="KW-0520">NAD</keyword>
<dbReference type="SUPFAM" id="SSF52283">
    <property type="entry name" value="Formate/glycerate dehydrogenase catalytic domain-like"/>
    <property type="match status" value="1"/>
</dbReference>
<dbReference type="InterPro" id="IPR036291">
    <property type="entry name" value="NAD(P)-bd_dom_sf"/>
</dbReference>
<evidence type="ECO:0000256" key="1">
    <source>
        <dbReference type="ARBA" id="ARBA00023002"/>
    </source>
</evidence>
<dbReference type="SUPFAM" id="SSF51735">
    <property type="entry name" value="NAD(P)-binding Rossmann-fold domains"/>
    <property type="match status" value="1"/>
</dbReference>
<sequence length="337" mass="37602">MLKVLIDMPVYEPVLRQLQQTPGISVEVVAQPEEKVRPLPLSQIQDCDVLFCTFLPENHEAMTRLKLVQISSAGYSQLFGKKLVERGVRACNSLGVFDIPIAEWNIAMMINLARDVRGLIRNQENRIWDRSARFQKEIRGSVVGIWGYGGIGRETARLAKALGMTVHVLVRQEIQKRNTVFCVPGTGDPDGTFPDRIFYGHEKEAFLNSLDFLVMAVPQTATTTGIMGETELRMLKPTAFVLNPARGPLIQEQALIRALEEGWIAGAALDTHYYYPMPPDHPLWALPNVILTPHISGSSLSPRFLERVSTIFLENVVRFSAGEPLLNELTVSQLAGN</sequence>
<dbReference type="InterPro" id="IPR006139">
    <property type="entry name" value="D-isomer_2_OHA_DH_cat_dom"/>
</dbReference>